<comment type="similarity">
    <text evidence="1">Belongs to the helicase family.</text>
</comment>
<dbReference type="GO" id="GO:0006310">
    <property type="term" value="P:DNA recombination"/>
    <property type="evidence" value="ECO:0007669"/>
    <property type="project" value="UniProtKB-KW"/>
</dbReference>
<dbReference type="Gene3D" id="3.40.50.300">
    <property type="entry name" value="P-loop containing nucleotide triphosphate hydrolases"/>
    <property type="match status" value="1"/>
</dbReference>
<dbReference type="AlphaFoldDB" id="A0A0L8HWS4"/>
<comment type="catalytic activity">
    <reaction evidence="1">
        <text>ATP + H2O = ADP + phosphate + H(+)</text>
        <dbReference type="Rhea" id="RHEA:13065"/>
        <dbReference type="ChEBI" id="CHEBI:15377"/>
        <dbReference type="ChEBI" id="CHEBI:15378"/>
        <dbReference type="ChEBI" id="CHEBI:30616"/>
        <dbReference type="ChEBI" id="CHEBI:43474"/>
        <dbReference type="ChEBI" id="CHEBI:456216"/>
        <dbReference type="EC" id="5.6.2.3"/>
    </reaction>
</comment>
<accession>A0A0L8HWS4</accession>
<keyword evidence="1" id="KW-0347">Helicase</keyword>
<dbReference type="EMBL" id="KQ417118">
    <property type="protein sequence ID" value="KOF93629.1"/>
    <property type="molecule type" value="Genomic_DNA"/>
</dbReference>
<keyword evidence="1" id="KW-0378">Hydrolase</keyword>
<feature type="domain" description="DNA helicase Pif1-like DEAD-box helicase" evidence="2">
    <location>
        <begin position="48"/>
        <end position="204"/>
    </location>
</feature>
<dbReference type="PANTHER" id="PTHR10492">
    <property type="match status" value="1"/>
</dbReference>
<protein>
    <recommendedName>
        <fullName evidence="1">ATP-dependent DNA helicase</fullName>
        <ecNumber evidence="1">5.6.2.3</ecNumber>
    </recommendedName>
</protein>
<dbReference type="PANTHER" id="PTHR10492:SF57">
    <property type="entry name" value="ATP-DEPENDENT DNA HELICASE"/>
    <property type="match status" value="1"/>
</dbReference>
<keyword evidence="1" id="KW-0233">DNA recombination</keyword>
<dbReference type="GO" id="GO:0005524">
    <property type="term" value="F:ATP binding"/>
    <property type="evidence" value="ECO:0007669"/>
    <property type="project" value="UniProtKB-KW"/>
</dbReference>
<organism evidence="3">
    <name type="scientific">Octopus bimaculoides</name>
    <name type="common">California two-spotted octopus</name>
    <dbReference type="NCBI Taxonomy" id="37653"/>
    <lineage>
        <taxon>Eukaryota</taxon>
        <taxon>Metazoa</taxon>
        <taxon>Spiralia</taxon>
        <taxon>Lophotrochozoa</taxon>
        <taxon>Mollusca</taxon>
        <taxon>Cephalopoda</taxon>
        <taxon>Coleoidea</taxon>
        <taxon>Octopodiformes</taxon>
        <taxon>Octopoda</taxon>
        <taxon>Incirrata</taxon>
        <taxon>Octopodidae</taxon>
        <taxon>Octopus</taxon>
    </lineage>
</organism>
<dbReference type="GO" id="GO:0006281">
    <property type="term" value="P:DNA repair"/>
    <property type="evidence" value="ECO:0007669"/>
    <property type="project" value="UniProtKB-KW"/>
</dbReference>
<keyword evidence="1" id="KW-0547">Nucleotide-binding</keyword>
<dbReference type="EC" id="5.6.2.3" evidence="1"/>
<evidence type="ECO:0000256" key="1">
    <source>
        <dbReference type="RuleBase" id="RU363044"/>
    </source>
</evidence>
<proteinExistence type="inferred from homology"/>
<dbReference type="Pfam" id="PF05970">
    <property type="entry name" value="PIF1"/>
    <property type="match status" value="1"/>
</dbReference>
<gene>
    <name evidence="3" type="ORF">OCBIM_22003872mg</name>
</gene>
<dbReference type="OrthoDB" id="6152825at2759"/>
<reference evidence="3" key="1">
    <citation type="submission" date="2015-07" db="EMBL/GenBank/DDBJ databases">
        <title>MeaNS - Measles Nucleotide Surveillance Program.</title>
        <authorList>
            <person name="Tran T."/>
            <person name="Druce J."/>
        </authorList>
    </citation>
    <scope>NUCLEOTIDE SEQUENCE</scope>
    <source>
        <strain evidence="3">UCB-OBI-ISO-001</strain>
        <tissue evidence="3">Gonad</tissue>
    </source>
</reference>
<sequence length="279" mass="30994">MSFLETGIGLVSRDKDVVSRDKDVVSRDRDRHKARNFGGGGQSIRSISVRKQKGIAVAVPLSGFAATILPGQTAHSAFKLPQNLVTSDSPICNISKDSGSAEVLCQYHLIIWDECTMSHRGAMEALGKTLQDIRGNNKSTGETLPVILKQTRSDEINAIIKSSHLWNKVLKFCFNTKVRASLHGDQCAKHFSIWLLQLGNGKILFDGNRDISLTHVAIMVNPLAEYKNKILPDLSNNYNSHKWLCKREILTPKNETLARINHELMNTIPTSCPLPNRTL</sequence>
<dbReference type="GO" id="GO:0000723">
    <property type="term" value="P:telomere maintenance"/>
    <property type="evidence" value="ECO:0007669"/>
    <property type="project" value="InterPro"/>
</dbReference>
<dbReference type="STRING" id="37653.A0A0L8HWS4"/>
<keyword evidence="1" id="KW-0067">ATP-binding</keyword>
<dbReference type="InterPro" id="IPR010285">
    <property type="entry name" value="DNA_helicase_pif1-like_DEAD"/>
</dbReference>
<evidence type="ECO:0000313" key="3">
    <source>
        <dbReference type="EMBL" id="KOF93629.1"/>
    </source>
</evidence>
<dbReference type="InterPro" id="IPR027417">
    <property type="entry name" value="P-loop_NTPase"/>
</dbReference>
<keyword evidence="1" id="KW-0234">DNA repair</keyword>
<comment type="cofactor">
    <cofactor evidence="1">
        <name>Mg(2+)</name>
        <dbReference type="ChEBI" id="CHEBI:18420"/>
    </cofactor>
</comment>
<dbReference type="GO" id="GO:0016887">
    <property type="term" value="F:ATP hydrolysis activity"/>
    <property type="evidence" value="ECO:0007669"/>
    <property type="project" value="RHEA"/>
</dbReference>
<dbReference type="GO" id="GO:0043139">
    <property type="term" value="F:5'-3' DNA helicase activity"/>
    <property type="evidence" value="ECO:0007669"/>
    <property type="project" value="UniProtKB-EC"/>
</dbReference>
<name>A0A0L8HWS4_OCTBM</name>
<keyword evidence="1" id="KW-0227">DNA damage</keyword>
<evidence type="ECO:0000259" key="2">
    <source>
        <dbReference type="Pfam" id="PF05970"/>
    </source>
</evidence>